<dbReference type="PANTHER" id="PTHR11240:SF75">
    <property type="entry name" value="RIBONUCLEASE 3"/>
    <property type="match status" value="1"/>
</dbReference>
<reference evidence="10" key="1">
    <citation type="submission" date="2010-08" db="EMBL/GenBank/DDBJ databases">
        <title>Cloning and characterization of the gene encoding S-RNase in Siraitia grosvenorii.</title>
        <authorList>
            <person name="Tang Q."/>
            <person name="Ma X.J."/>
            <person name="Mo C.M."/>
        </authorList>
    </citation>
    <scope>NUCLEOTIDE SEQUENCE</scope>
</reference>
<keyword evidence="6" id="KW-0456">Lyase</keyword>
<dbReference type="PROSITE" id="PS00531">
    <property type="entry name" value="RNASE_T2_2"/>
    <property type="match status" value="1"/>
</dbReference>
<evidence type="ECO:0000256" key="8">
    <source>
        <dbReference type="RuleBase" id="RU004328"/>
    </source>
</evidence>
<dbReference type="GO" id="GO:0033897">
    <property type="term" value="F:ribonuclease T2 activity"/>
    <property type="evidence" value="ECO:0007669"/>
    <property type="project" value="InterPro"/>
</dbReference>
<dbReference type="CDD" id="cd01061">
    <property type="entry name" value="RNase_T2_euk"/>
    <property type="match status" value="1"/>
</dbReference>
<feature type="chain" id="PRO_5003910881" evidence="9">
    <location>
        <begin position="22"/>
        <end position="231"/>
    </location>
</feature>
<organism evidence="10">
    <name type="scientific">Siraitia grosvenorii</name>
    <name type="common">Monk's fruit</name>
    <name type="synonym">Momordica grosvenorii</name>
    <dbReference type="NCBI Taxonomy" id="190515"/>
    <lineage>
        <taxon>Eukaryota</taxon>
        <taxon>Viridiplantae</taxon>
        <taxon>Streptophyta</taxon>
        <taxon>Embryophyta</taxon>
        <taxon>Tracheophyta</taxon>
        <taxon>Spermatophyta</taxon>
        <taxon>Magnoliopsida</taxon>
        <taxon>eudicotyledons</taxon>
        <taxon>Gunneridae</taxon>
        <taxon>Pentapetalae</taxon>
        <taxon>rosids</taxon>
        <taxon>fabids</taxon>
        <taxon>Cucurbitales</taxon>
        <taxon>Cucurbitaceae</taxon>
        <taxon>Siraitieae</taxon>
        <taxon>Siraitia</taxon>
    </lineage>
</organism>
<evidence type="ECO:0000256" key="7">
    <source>
        <dbReference type="PIRSR" id="PIRSR633697-1"/>
    </source>
</evidence>
<evidence type="ECO:0000256" key="6">
    <source>
        <dbReference type="ARBA" id="ARBA00023239"/>
    </source>
</evidence>
<proteinExistence type="evidence at transcript level"/>
<dbReference type="GO" id="GO:0016787">
    <property type="term" value="F:hydrolase activity"/>
    <property type="evidence" value="ECO:0007669"/>
    <property type="project" value="UniProtKB-KW"/>
</dbReference>
<keyword evidence="5" id="KW-1015">Disulfide bond</keyword>
<comment type="similarity">
    <text evidence="1 8">Belongs to the RNase T2 family.</text>
</comment>
<dbReference type="AlphaFoldDB" id="K7NBR4"/>
<feature type="active site" evidence="7">
    <location>
        <position position="60"/>
    </location>
</feature>
<evidence type="ECO:0000256" key="3">
    <source>
        <dbReference type="ARBA" id="ARBA00022759"/>
    </source>
</evidence>
<dbReference type="GO" id="GO:0006401">
    <property type="term" value="P:RNA catabolic process"/>
    <property type="evidence" value="ECO:0007669"/>
    <property type="project" value="TreeGrafter"/>
</dbReference>
<accession>K7NBR4</accession>
<evidence type="ECO:0000256" key="2">
    <source>
        <dbReference type="ARBA" id="ARBA00022722"/>
    </source>
</evidence>
<evidence type="ECO:0000313" key="10">
    <source>
        <dbReference type="EMBL" id="AEM42996.1"/>
    </source>
</evidence>
<feature type="active site" evidence="7">
    <location>
        <position position="110"/>
    </location>
</feature>
<dbReference type="InterPro" id="IPR001568">
    <property type="entry name" value="RNase_T2-like"/>
</dbReference>
<feature type="active site" evidence="7">
    <location>
        <position position="114"/>
    </location>
</feature>
<evidence type="ECO:0000256" key="1">
    <source>
        <dbReference type="ARBA" id="ARBA00007469"/>
    </source>
</evidence>
<sequence>MAKREIVLVLSMLVLIASCEGLNEFDYLQVVMQWQPATCSASNKPYPICYQNPDNRYSIHGVWPSLYSGAATQCSGSPFNANAISILQPGISEIWPNIINGNNLWLWGHEWDKHGTCTEEILFDQDRYFSFAMDTYIDYNLLVLLGNSQITPNGQIYSRDQVYAAIRAKTGKTPAVRCNYNRWTGEQQMHEVSLCYNHDASAVVDCPLNANKCDNYFVWYSWSTQKAVSEI</sequence>
<dbReference type="Gene3D" id="3.90.730.10">
    <property type="entry name" value="Ribonuclease T2-like"/>
    <property type="match status" value="1"/>
</dbReference>
<protein>
    <submittedName>
        <fullName evidence="10">S-RNase</fullName>
    </submittedName>
</protein>
<keyword evidence="3" id="KW-0255">Endonuclease</keyword>
<keyword evidence="9" id="KW-0732">Signal</keyword>
<dbReference type="SUPFAM" id="SSF55895">
    <property type="entry name" value="Ribonuclease Rh-like"/>
    <property type="match status" value="1"/>
</dbReference>
<dbReference type="InterPro" id="IPR036430">
    <property type="entry name" value="RNase_T2-like_sf"/>
</dbReference>
<dbReference type="InterPro" id="IPR033697">
    <property type="entry name" value="Ribonuclease_T2_eukaryotic"/>
</dbReference>
<dbReference type="PROSITE" id="PS51257">
    <property type="entry name" value="PROKAR_LIPOPROTEIN"/>
    <property type="match status" value="1"/>
</dbReference>
<evidence type="ECO:0000256" key="9">
    <source>
        <dbReference type="SAM" id="SignalP"/>
    </source>
</evidence>
<keyword evidence="2" id="KW-0540">Nuclease</keyword>
<dbReference type="PANTHER" id="PTHR11240">
    <property type="entry name" value="RIBONUCLEASE T2"/>
    <property type="match status" value="1"/>
</dbReference>
<name>K7NBR4_SIRGR</name>
<dbReference type="EMBL" id="HQ141616">
    <property type="protein sequence ID" value="AEM42996.1"/>
    <property type="molecule type" value="mRNA"/>
</dbReference>
<keyword evidence="4" id="KW-0378">Hydrolase</keyword>
<dbReference type="Pfam" id="PF00445">
    <property type="entry name" value="Ribonuclease_T2"/>
    <property type="match status" value="1"/>
</dbReference>
<evidence type="ECO:0000256" key="5">
    <source>
        <dbReference type="ARBA" id="ARBA00023157"/>
    </source>
</evidence>
<dbReference type="GO" id="GO:0003723">
    <property type="term" value="F:RNA binding"/>
    <property type="evidence" value="ECO:0007669"/>
    <property type="project" value="InterPro"/>
</dbReference>
<feature type="signal peptide" evidence="9">
    <location>
        <begin position="1"/>
        <end position="21"/>
    </location>
</feature>
<dbReference type="InterPro" id="IPR033130">
    <property type="entry name" value="RNase_T2_His_AS_2"/>
</dbReference>
<dbReference type="GO" id="GO:0005576">
    <property type="term" value="C:extracellular region"/>
    <property type="evidence" value="ECO:0007669"/>
    <property type="project" value="TreeGrafter"/>
</dbReference>
<evidence type="ECO:0000256" key="4">
    <source>
        <dbReference type="ARBA" id="ARBA00022801"/>
    </source>
</evidence>